<proteinExistence type="predicted"/>
<name>A0AAD3CIB1_9STRA</name>
<dbReference type="Proteomes" id="UP001054902">
    <property type="component" value="Unassembled WGS sequence"/>
</dbReference>
<gene>
    <name evidence="1" type="ORF">CTEN210_03087</name>
</gene>
<organism evidence="1 2">
    <name type="scientific">Chaetoceros tenuissimus</name>
    <dbReference type="NCBI Taxonomy" id="426638"/>
    <lineage>
        <taxon>Eukaryota</taxon>
        <taxon>Sar</taxon>
        <taxon>Stramenopiles</taxon>
        <taxon>Ochrophyta</taxon>
        <taxon>Bacillariophyta</taxon>
        <taxon>Coscinodiscophyceae</taxon>
        <taxon>Chaetocerotophycidae</taxon>
        <taxon>Chaetocerotales</taxon>
        <taxon>Chaetocerotaceae</taxon>
        <taxon>Chaetoceros</taxon>
    </lineage>
</organism>
<sequence length="349" mass="40616">MDEFHRKTHVSYFCYRRGNEWPPKDSQYTPSTEGWIKLNKRRFHQMDYVQESSSKRYEAYMQCVYSALIVKNFTEYGWAVTKAPKSIVDKLQKRLHKGVADEKVRTESQIDCVETDNRPFFLKDDEMNTEILNALLPFHEAWSGVELIPNNAYGLRVYRNETNLNMHLDKRETHVISSILHVDHGINDEPWPLVIEDFHGNTNEVILEPGDMLFYESSKLVHGRPTIMNGEYYSSLFSHYYPKNWAETLETIVLDTHYSIGGLDVWREAKEKIEGEDNIDELTFVGLSLKEPNCKDAWCGLQNSIKWDNISPNYGEIISGDGIVRKLHNIPLQEFFETESSTASTKDEL</sequence>
<reference evidence="1 2" key="1">
    <citation type="journal article" date="2021" name="Sci. Rep.">
        <title>The genome of the diatom Chaetoceros tenuissimus carries an ancient integrated fragment of an extant virus.</title>
        <authorList>
            <person name="Hongo Y."/>
            <person name="Kimura K."/>
            <person name="Takaki Y."/>
            <person name="Yoshida Y."/>
            <person name="Baba S."/>
            <person name="Kobayashi G."/>
            <person name="Nagasaki K."/>
            <person name="Hano T."/>
            <person name="Tomaru Y."/>
        </authorList>
    </citation>
    <scope>NUCLEOTIDE SEQUENCE [LARGE SCALE GENOMIC DNA]</scope>
    <source>
        <strain evidence="1 2">NIES-3715</strain>
    </source>
</reference>
<evidence type="ECO:0000313" key="1">
    <source>
        <dbReference type="EMBL" id="GFH46612.1"/>
    </source>
</evidence>
<dbReference type="AlphaFoldDB" id="A0AAD3CIB1"/>
<keyword evidence="2" id="KW-1185">Reference proteome</keyword>
<evidence type="ECO:0000313" key="2">
    <source>
        <dbReference type="Proteomes" id="UP001054902"/>
    </source>
</evidence>
<protein>
    <submittedName>
        <fullName evidence="1">Uncharacterized protein</fullName>
    </submittedName>
</protein>
<comment type="caution">
    <text evidence="1">The sequence shown here is derived from an EMBL/GenBank/DDBJ whole genome shotgun (WGS) entry which is preliminary data.</text>
</comment>
<dbReference type="EMBL" id="BLLK01000022">
    <property type="protein sequence ID" value="GFH46612.1"/>
    <property type="molecule type" value="Genomic_DNA"/>
</dbReference>
<accession>A0AAD3CIB1</accession>